<dbReference type="Pfam" id="PF00132">
    <property type="entry name" value="Hexapep"/>
    <property type="match status" value="1"/>
</dbReference>
<dbReference type="EMBL" id="AP019822">
    <property type="protein sequence ID" value="BBM37292.1"/>
    <property type="molecule type" value="Genomic_DNA"/>
</dbReference>
<evidence type="ECO:0000313" key="1">
    <source>
        <dbReference type="EMBL" id="BBM37292.1"/>
    </source>
</evidence>
<dbReference type="SUPFAM" id="SSF51161">
    <property type="entry name" value="Trimeric LpxA-like enzymes"/>
    <property type="match status" value="1"/>
</dbReference>
<dbReference type="KEGG" id="lgo:JCM16774_2254"/>
<dbReference type="GO" id="GO:0016740">
    <property type="term" value="F:transferase activity"/>
    <property type="evidence" value="ECO:0007669"/>
    <property type="project" value="UniProtKB-KW"/>
</dbReference>
<name>A0A510JDC2_9FUSO</name>
<keyword evidence="1" id="KW-0808">Transferase</keyword>
<dbReference type="InterPro" id="IPR051159">
    <property type="entry name" value="Hexapeptide_acetyltransf"/>
</dbReference>
<dbReference type="Proteomes" id="UP000321606">
    <property type="component" value="Chromosome"/>
</dbReference>
<dbReference type="OrthoDB" id="9812571at2"/>
<proteinExistence type="predicted"/>
<dbReference type="AlphaFoldDB" id="A0A510JDC2"/>
<accession>A0A510JDC2</accession>
<dbReference type="InterPro" id="IPR011004">
    <property type="entry name" value="Trimer_LpxA-like_sf"/>
</dbReference>
<dbReference type="PANTHER" id="PTHR23416:SF78">
    <property type="entry name" value="LIPOPOLYSACCHARIDE BIOSYNTHESIS O-ACETYL TRANSFERASE WBBJ-RELATED"/>
    <property type="match status" value="1"/>
</dbReference>
<dbReference type="PANTHER" id="PTHR23416">
    <property type="entry name" value="SIALIC ACID SYNTHASE-RELATED"/>
    <property type="match status" value="1"/>
</dbReference>
<dbReference type="CDD" id="cd04647">
    <property type="entry name" value="LbH_MAT_like"/>
    <property type="match status" value="1"/>
</dbReference>
<evidence type="ECO:0000313" key="2">
    <source>
        <dbReference type="Proteomes" id="UP000321606"/>
    </source>
</evidence>
<sequence length="193" mass="22257">MDRSFYELVKLGKNFIKTKIFFPKARLIRFPFDVRGKRYIRYGKNFTTGVGCRIEAYKFFDYIPEMRIGNNVQINDYVHLACAEMLIIEDDVLIASKVYISDINHGNYSGKNQTDPEERAKERIISTKSVKIRKNVWIGENCTILPGIEIGRNSVIGANSIVTKDIPENCIAVGNPAKVIKRYNQNSKKWERL</sequence>
<dbReference type="Gene3D" id="2.160.10.10">
    <property type="entry name" value="Hexapeptide repeat proteins"/>
    <property type="match status" value="1"/>
</dbReference>
<organism evidence="1 2">
    <name type="scientific">Pseudoleptotrichia goodfellowii</name>
    <dbReference type="NCBI Taxonomy" id="157692"/>
    <lineage>
        <taxon>Bacteria</taxon>
        <taxon>Fusobacteriati</taxon>
        <taxon>Fusobacteriota</taxon>
        <taxon>Fusobacteriia</taxon>
        <taxon>Fusobacteriales</taxon>
        <taxon>Leptotrichiaceae</taxon>
        <taxon>Pseudoleptotrichia</taxon>
    </lineage>
</organism>
<gene>
    <name evidence="1" type="ORF">JCM16774_2254</name>
</gene>
<dbReference type="STRING" id="714315.GCA_000516535_02248"/>
<dbReference type="InterPro" id="IPR001451">
    <property type="entry name" value="Hexapep"/>
</dbReference>
<dbReference type="RefSeq" id="WP_026738347.1">
    <property type="nucleotide sequence ID" value="NZ_AP019822.1"/>
</dbReference>
<reference evidence="1 2" key="1">
    <citation type="submission" date="2019-07" db="EMBL/GenBank/DDBJ databases">
        <title>Complete Genome Sequence of Leptotrichia goodfellowii Strain JCM 16774.</title>
        <authorList>
            <person name="Watanabe S."/>
            <person name="Cui L."/>
        </authorList>
    </citation>
    <scope>NUCLEOTIDE SEQUENCE [LARGE SCALE GENOMIC DNA]</scope>
    <source>
        <strain evidence="1 2">JCM16774</strain>
    </source>
</reference>
<protein>
    <submittedName>
        <fullName evidence="1">Bacterial transferase hexapeptide repeat protein</fullName>
    </submittedName>
</protein>